<protein>
    <submittedName>
        <fullName evidence="1">Uncharacterized protein</fullName>
    </submittedName>
</protein>
<reference evidence="1 2" key="1">
    <citation type="journal article" date="2018" name="Front. Plant Sci.">
        <title>Red Clover (Trifolium pratense) and Zigzag Clover (T. medium) - A Picture of Genomic Similarities and Differences.</title>
        <authorList>
            <person name="Dluhosova J."/>
            <person name="Istvanek J."/>
            <person name="Nedelnik J."/>
            <person name="Repkova J."/>
        </authorList>
    </citation>
    <scope>NUCLEOTIDE SEQUENCE [LARGE SCALE GENOMIC DNA]</scope>
    <source>
        <strain evidence="2">cv. 10/8</strain>
        <tissue evidence="1">Leaf</tissue>
    </source>
</reference>
<feature type="non-terminal residue" evidence="1">
    <location>
        <position position="34"/>
    </location>
</feature>
<dbReference type="Proteomes" id="UP000265520">
    <property type="component" value="Unassembled WGS sequence"/>
</dbReference>
<keyword evidence="2" id="KW-1185">Reference proteome</keyword>
<evidence type="ECO:0000313" key="1">
    <source>
        <dbReference type="EMBL" id="MCI92794.1"/>
    </source>
</evidence>
<evidence type="ECO:0000313" key="2">
    <source>
        <dbReference type="Proteomes" id="UP000265520"/>
    </source>
</evidence>
<comment type="caution">
    <text evidence="1">The sequence shown here is derived from an EMBL/GenBank/DDBJ whole genome shotgun (WGS) entry which is preliminary data.</text>
</comment>
<sequence length="34" mass="3571">MDLRACTFVGDGPTALLCGGWTCGRALAWGMDPQ</sequence>
<organism evidence="1 2">
    <name type="scientific">Trifolium medium</name>
    <dbReference type="NCBI Taxonomy" id="97028"/>
    <lineage>
        <taxon>Eukaryota</taxon>
        <taxon>Viridiplantae</taxon>
        <taxon>Streptophyta</taxon>
        <taxon>Embryophyta</taxon>
        <taxon>Tracheophyta</taxon>
        <taxon>Spermatophyta</taxon>
        <taxon>Magnoliopsida</taxon>
        <taxon>eudicotyledons</taxon>
        <taxon>Gunneridae</taxon>
        <taxon>Pentapetalae</taxon>
        <taxon>rosids</taxon>
        <taxon>fabids</taxon>
        <taxon>Fabales</taxon>
        <taxon>Fabaceae</taxon>
        <taxon>Papilionoideae</taxon>
        <taxon>50 kb inversion clade</taxon>
        <taxon>NPAAA clade</taxon>
        <taxon>Hologalegina</taxon>
        <taxon>IRL clade</taxon>
        <taxon>Trifolieae</taxon>
        <taxon>Trifolium</taxon>
    </lineage>
</organism>
<proteinExistence type="predicted"/>
<dbReference type="EMBL" id="LXQA011310365">
    <property type="protein sequence ID" value="MCI92794.1"/>
    <property type="molecule type" value="Genomic_DNA"/>
</dbReference>
<name>A0A392VWP5_9FABA</name>
<accession>A0A392VWP5</accession>
<dbReference type="AlphaFoldDB" id="A0A392VWP5"/>